<dbReference type="PANTHER" id="PTHR46999:SF4">
    <property type="entry name" value="ALPHA-GLUCAN WATER DIKINASE 2"/>
    <property type="match status" value="1"/>
</dbReference>
<evidence type="ECO:0000259" key="9">
    <source>
        <dbReference type="Pfam" id="PF22973"/>
    </source>
</evidence>
<dbReference type="PANTHER" id="PTHR46999">
    <property type="entry name" value="ALPHA-GLUCAN WATER DIKINASE 1, CHLOROPLASTIC-RELATED"/>
    <property type="match status" value="1"/>
</dbReference>
<feature type="domain" description="Alpha-glucan water dikinase phosphohistidine-like" evidence="9">
    <location>
        <begin position="52"/>
        <end position="130"/>
    </location>
</feature>
<keyword evidence="7" id="KW-0460">Magnesium</keyword>
<evidence type="ECO:0000256" key="6">
    <source>
        <dbReference type="ARBA" id="ARBA00022840"/>
    </source>
</evidence>
<evidence type="ECO:0000256" key="7">
    <source>
        <dbReference type="ARBA" id="ARBA00022842"/>
    </source>
</evidence>
<dbReference type="AlphaFoldDB" id="A0A6N2MUQ2"/>
<protein>
    <recommendedName>
        <fullName evidence="9">Alpha-glucan water dikinase phosphohistidine-like domain-containing protein</fullName>
    </recommendedName>
</protein>
<dbReference type="InterPro" id="IPR054481">
    <property type="entry name" value="GWD1_pHisD"/>
</dbReference>
<dbReference type="GO" id="GO:0016301">
    <property type="term" value="F:kinase activity"/>
    <property type="evidence" value="ECO:0007669"/>
    <property type="project" value="UniProtKB-KW"/>
</dbReference>
<evidence type="ECO:0000256" key="8">
    <source>
        <dbReference type="SAM" id="Phobius"/>
    </source>
</evidence>
<sequence length="165" mass="18748">MVDWLYDFWFVLADGVSLFLPIAEMVFGFVYGRQDWYHICESYMPIYGSWVLQAKNKVYRKLAVIVEMRKTGEEENPGVVAVLTPDMPDVCFATCFEQNIVQNLKLKEGKAVSITMKSMNLIISDASGSDVQLISSISSSRLQQSPLQERVFVGNMLFQLSLSLR</sequence>
<keyword evidence="8" id="KW-0472">Membrane</keyword>
<dbReference type="Pfam" id="PF22973">
    <property type="entry name" value="GWD1_pHisD"/>
    <property type="match status" value="1"/>
</dbReference>
<evidence type="ECO:0000256" key="4">
    <source>
        <dbReference type="ARBA" id="ARBA00022741"/>
    </source>
</evidence>
<keyword evidence="6" id="KW-0067">ATP-binding</keyword>
<name>A0A6N2MUQ2_SALVM</name>
<dbReference type="GO" id="GO:0005524">
    <property type="term" value="F:ATP binding"/>
    <property type="evidence" value="ECO:0007669"/>
    <property type="project" value="UniProtKB-KW"/>
</dbReference>
<evidence type="ECO:0000256" key="3">
    <source>
        <dbReference type="ARBA" id="ARBA00022723"/>
    </source>
</evidence>
<keyword evidence="3" id="KW-0479">Metal-binding</keyword>
<evidence type="ECO:0000256" key="5">
    <source>
        <dbReference type="ARBA" id="ARBA00022777"/>
    </source>
</evidence>
<organism evidence="10">
    <name type="scientific">Salix viminalis</name>
    <name type="common">Common osier</name>
    <name type="synonym">Basket willow</name>
    <dbReference type="NCBI Taxonomy" id="40686"/>
    <lineage>
        <taxon>Eukaryota</taxon>
        <taxon>Viridiplantae</taxon>
        <taxon>Streptophyta</taxon>
        <taxon>Embryophyta</taxon>
        <taxon>Tracheophyta</taxon>
        <taxon>Spermatophyta</taxon>
        <taxon>Magnoliopsida</taxon>
        <taxon>eudicotyledons</taxon>
        <taxon>Gunneridae</taxon>
        <taxon>Pentapetalae</taxon>
        <taxon>rosids</taxon>
        <taxon>fabids</taxon>
        <taxon>Malpighiales</taxon>
        <taxon>Salicaceae</taxon>
        <taxon>Saliceae</taxon>
        <taxon>Salix</taxon>
    </lineage>
</organism>
<dbReference type="GO" id="GO:0046872">
    <property type="term" value="F:metal ion binding"/>
    <property type="evidence" value="ECO:0007669"/>
    <property type="project" value="UniProtKB-KW"/>
</dbReference>
<keyword evidence="8" id="KW-0812">Transmembrane</keyword>
<evidence type="ECO:0000256" key="2">
    <source>
        <dbReference type="ARBA" id="ARBA00022679"/>
    </source>
</evidence>
<keyword evidence="4" id="KW-0547">Nucleotide-binding</keyword>
<keyword evidence="2" id="KW-0808">Transferase</keyword>
<accession>A0A6N2MUQ2</accession>
<comment type="cofactor">
    <cofactor evidence="1">
        <name>Mg(2+)</name>
        <dbReference type="ChEBI" id="CHEBI:18420"/>
    </cofactor>
</comment>
<evidence type="ECO:0000256" key="1">
    <source>
        <dbReference type="ARBA" id="ARBA00001946"/>
    </source>
</evidence>
<keyword evidence="5" id="KW-0418">Kinase</keyword>
<keyword evidence="8" id="KW-1133">Transmembrane helix</keyword>
<gene>
    <name evidence="10" type="ORF">SVIM_LOCUS369731</name>
</gene>
<dbReference type="EMBL" id="CAADRP010001818">
    <property type="protein sequence ID" value="VFU53292.1"/>
    <property type="molecule type" value="Genomic_DNA"/>
</dbReference>
<evidence type="ECO:0000313" key="10">
    <source>
        <dbReference type="EMBL" id="VFU53292.1"/>
    </source>
</evidence>
<feature type="transmembrane region" description="Helical" evidence="8">
    <location>
        <begin position="6"/>
        <end position="31"/>
    </location>
</feature>
<reference evidence="10" key="1">
    <citation type="submission" date="2019-03" db="EMBL/GenBank/DDBJ databases">
        <authorList>
            <person name="Mank J."/>
            <person name="Almeida P."/>
        </authorList>
    </citation>
    <scope>NUCLEOTIDE SEQUENCE</scope>
    <source>
        <strain evidence="10">78183</strain>
    </source>
</reference>
<proteinExistence type="predicted"/>